<evidence type="ECO:0000256" key="1">
    <source>
        <dbReference type="SAM" id="MobiDB-lite"/>
    </source>
</evidence>
<comment type="caution">
    <text evidence="2">The sequence shown here is derived from an EMBL/GenBank/DDBJ whole genome shotgun (WGS) entry which is preliminary data.</text>
</comment>
<feature type="compositionally biased region" description="Polar residues" evidence="1">
    <location>
        <begin position="107"/>
        <end position="116"/>
    </location>
</feature>
<dbReference type="EMBL" id="JAUZQC010000016">
    <property type="protein sequence ID" value="KAK5857793.1"/>
    <property type="molecule type" value="Genomic_DNA"/>
</dbReference>
<dbReference type="AlphaFoldDB" id="A0AAN7X7K1"/>
<evidence type="ECO:0000313" key="2">
    <source>
        <dbReference type="EMBL" id="KAK5857793.1"/>
    </source>
</evidence>
<reference evidence="2 3" key="2">
    <citation type="journal article" date="2023" name="Mol. Biol. Evol.">
        <title>Genomics of Secondarily Temperate Adaptation in the Only Non-Antarctic Icefish.</title>
        <authorList>
            <person name="Rivera-Colon A.G."/>
            <person name="Rayamajhi N."/>
            <person name="Minhas B.F."/>
            <person name="Madrigal G."/>
            <person name="Bilyk K.T."/>
            <person name="Yoon V."/>
            <person name="Hune M."/>
            <person name="Gregory S."/>
            <person name="Cheng C.H.C."/>
            <person name="Catchen J.M."/>
        </authorList>
    </citation>
    <scope>NUCLEOTIDE SEQUENCE [LARGE SCALE GENOMIC DNA]</scope>
    <source>
        <strain evidence="2">JMC-PN-2008</strain>
    </source>
</reference>
<proteinExistence type="predicted"/>
<evidence type="ECO:0000313" key="3">
    <source>
        <dbReference type="Proteomes" id="UP001346869"/>
    </source>
</evidence>
<reference evidence="2 3" key="1">
    <citation type="journal article" date="2023" name="Genes (Basel)">
        <title>Chromosome-Level Genome Assembly and Circadian Gene Repertoire of the Patagonia Blennie Eleginops maclovinus-The Closest Ancestral Proxy of Antarctic Cryonotothenioids.</title>
        <authorList>
            <person name="Cheng C.C."/>
            <person name="Rivera-Colon A.G."/>
            <person name="Minhas B.F."/>
            <person name="Wilson L."/>
            <person name="Rayamajhi N."/>
            <person name="Vargas-Chacoff L."/>
            <person name="Catchen J.M."/>
        </authorList>
    </citation>
    <scope>NUCLEOTIDE SEQUENCE [LARGE SCALE GENOMIC DNA]</scope>
    <source>
        <strain evidence="2">JMC-PN-2008</strain>
    </source>
</reference>
<sequence length="116" mass="13356">MGGRVEEKKARHRSTAISSLSFHLSHIGDFISTQPRPPGRYQRDHLRLKLNYSNKRRDPPLPSPGDLRDPSAPRAARRSKRSAEEWPWEEKEKGRTELSCRKLQEGEANNTHSHPP</sequence>
<gene>
    <name evidence="2" type="ORF">PBY51_011013</name>
</gene>
<dbReference type="Proteomes" id="UP001346869">
    <property type="component" value="Unassembled WGS sequence"/>
</dbReference>
<accession>A0AAN7X7K1</accession>
<feature type="compositionally biased region" description="Basic and acidic residues" evidence="1">
    <location>
        <begin position="81"/>
        <end position="105"/>
    </location>
</feature>
<keyword evidence="3" id="KW-1185">Reference proteome</keyword>
<organism evidence="2 3">
    <name type="scientific">Eleginops maclovinus</name>
    <name type="common">Patagonian blennie</name>
    <name type="synonym">Eleginus maclovinus</name>
    <dbReference type="NCBI Taxonomy" id="56733"/>
    <lineage>
        <taxon>Eukaryota</taxon>
        <taxon>Metazoa</taxon>
        <taxon>Chordata</taxon>
        <taxon>Craniata</taxon>
        <taxon>Vertebrata</taxon>
        <taxon>Euteleostomi</taxon>
        <taxon>Actinopterygii</taxon>
        <taxon>Neopterygii</taxon>
        <taxon>Teleostei</taxon>
        <taxon>Neoteleostei</taxon>
        <taxon>Acanthomorphata</taxon>
        <taxon>Eupercaria</taxon>
        <taxon>Perciformes</taxon>
        <taxon>Notothenioidei</taxon>
        <taxon>Eleginopidae</taxon>
        <taxon>Eleginops</taxon>
    </lineage>
</organism>
<protein>
    <submittedName>
        <fullName evidence="2">Uncharacterized protein</fullName>
    </submittedName>
</protein>
<name>A0AAN7X7K1_ELEMC</name>
<feature type="region of interest" description="Disordered" evidence="1">
    <location>
        <begin position="50"/>
        <end position="116"/>
    </location>
</feature>